<feature type="transmembrane region" description="Helical" evidence="1">
    <location>
        <begin position="64"/>
        <end position="81"/>
    </location>
</feature>
<dbReference type="PIRSF" id="PIRSF002599">
    <property type="entry name" value="Cold_shock_A"/>
    <property type="match status" value="1"/>
</dbReference>
<keyword evidence="1" id="KW-0472">Membrane</keyword>
<evidence type="ECO:0000256" key="1">
    <source>
        <dbReference type="SAM" id="Phobius"/>
    </source>
</evidence>
<evidence type="ECO:0008006" key="4">
    <source>
        <dbReference type="Google" id="ProtNLM"/>
    </source>
</evidence>
<dbReference type="Pfam" id="PF06961">
    <property type="entry name" value="DUF1294"/>
    <property type="match status" value="1"/>
</dbReference>
<name>A0A109FW47_BACMY</name>
<dbReference type="RefSeq" id="WP_060751611.1">
    <property type="nucleotide sequence ID" value="NZ_LRPH01000086.1"/>
</dbReference>
<dbReference type="AlphaFoldDB" id="A0A109FW47"/>
<keyword evidence="1" id="KW-1133">Transmembrane helix</keyword>
<dbReference type="InterPro" id="IPR010718">
    <property type="entry name" value="DUF1294"/>
</dbReference>
<dbReference type="EMBL" id="LRPH01000086">
    <property type="protein sequence ID" value="KWU55882.1"/>
    <property type="molecule type" value="Genomic_DNA"/>
</dbReference>
<accession>A0A109FW47</accession>
<protein>
    <recommendedName>
        <fullName evidence="4">DUF1294 domain-containing protein</fullName>
    </recommendedName>
</protein>
<dbReference type="Proteomes" id="UP000065797">
    <property type="component" value="Unassembled WGS sequence"/>
</dbReference>
<comment type="caution">
    <text evidence="2">The sequence shown here is derived from an EMBL/GenBank/DDBJ whole genome shotgun (WGS) entry which is preliminary data.</text>
</comment>
<evidence type="ECO:0000313" key="3">
    <source>
        <dbReference type="Proteomes" id="UP000065797"/>
    </source>
</evidence>
<feature type="transmembrane region" description="Helical" evidence="1">
    <location>
        <begin position="34"/>
        <end position="52"/>
    </location>
</feature>
<reference evidence="2 3" key="1">
    <citation type="submission" date="2016-01" db="EMBL/GenBank/DDBJ databases">
        <authorList>
            <person name="McClelland M."/>
            <person name="Jain A."/>
            <person name="Saraogi P."/>
            <person name="Mendelson R."/>
            <person name="Westerman R."/>
            <person name="SanMiguel P."/>
            <person name="Csonka L."/>
        </authorList>
    </citation>
    <scope>NUCLEOTIDE SEQUENCE [LARGE SCALE GENOMIC DNA]</scope>
    <source>
        <strain evidence="2 3">PE8-15</strain>
    </source>
</reference>
<proteinExistence type="predicted"/>
<dbReference type="InterPro" id="IPR012156">
    <property type="entry name" value="Cold_shock_CspA"/>
</dbReference>
<dbReference type="GO" id="GO:0003676">
    <property type="term" value="F:nucleic acid binding"/>
    <property type="evidence" value="ECO:0007669"/>
    <property type="project" value="InterPro"/>
</dbReference>
<feature type="transmembrane region" description="Helical" evidence="1">
    <location>
        <begin position="6"/>
        <end position="22"/>
    </location>
</feature>
<gene>
    <name evidence="2" type="ORF">AWW70_24655</name>
</gene>
<evidence type="ECO:0000313" key="2">
    <source>
        <dbReference type="EMBL" id="KWU55882.1"/>
    </source>
</evidence>
<keyword evidence="1" id="KW-0812">Transmembrane</keyword>
<organism evidence="2 3">
    <name type="scientific">Bacillus mycoides</name>
    <dbReference type="NCBI Taxonomy" id="1405"/>
    <lineage>
        <taxon>Bacteria</taxon>
        <taxon>Bacillati</taxon>
        <taxon>Bacillota</taxon>
        <taxon>Bacilli</taxon>
        <taxon>Bacillales</taxon>
        <taxon>Bacillaceae</taxon>
        <taxon>Bacillus</taxon>
        <taxon>Bacillus cereus group</taxon>
    </lineage>
</organism>
<sequence>MKWIYFIIINVIAFSMMGLDKRKAKKKQWRTPESTLFLSAAAGGAVGAWIGMYMFHHKTYKSKFVFGIPVLVIITVGVFLYI</sequence>